<accession>A0A0A9FPH6</accession>
<evidence type="ECO:0000313" key="1">
    <source>
        <dbReference type="EMBL" id="JAE14197.1"/>
    </source>
</evidence>
<protein>
    <submittedName>
        <fullName evidence="1">Uncharacterized protein</fullName>
    </submittedName>
</protein>
<dbReference type="AlphaFoldDB" id="A0A0A9FPH6"/>
<proteinExistence type="predicted"/>
<name>A0A0A9FPH6_ARUDO</name>
<organism evidence="1">
    <name type="scientific">Arundo donax</name>
    <name type="common">Giant reed</name>
    <name type="synonym">Donax arundinaceus</name>
    <dbReference type="NCBI Taxonomy" id="35708"/>
    <lineage>
        <taxon>Eukaryota</taxon>
        <taxon>Viridiplantae</taxon>
        <taxon>Streptophyta</taxon>
        <taxon>Embryophyta</taxon>
        <taxon>Tracheophyta</taxon>
        <taxon>Spermatophyta</taxon>
        <taxon>Magnoliopsida</taxon>
        <taxon>Liliopsida</taxon>
        <taxon>Poales</taxon>
        <taxon>Poaceae</taxon>
        <taxon>PACMAD clade</taxon>
        <taxon>Arundinoideae</taxon>
        <taxon>Arundineae</taxon>
        <taxon>Arundo</taxon>
    </lineage>
</organism>
<reference evidence="1" key="1">
    <citation type="submission" date="2014-09" db="EMBL/GenBank/DDBJ databases">
        <authorList>
            <person name="Magalhaes I.L.F."/>
            <person name="Oliveira U."/>
            <person name="Santos F.R."/>
            <person name="Vidigal T.H.D.A."/>
            <person name="Brescovit A.D."/>
            <person name="Santos A.J."/>
        </authorList>
    </citation>
    <scope>NUCLEOTIDE SEQUENCE</scope>
    <source>
        <tissue evidence="1">Shoot tissue taken approximately 20 cm above the soil surface</tissue>
    </source>
</reference>
<reference evidence="1" key="2">
    <citation type="journal article" date="2015" name="Data Brief">
        <title>Shoot transcriptome of the giant reed, Arundo donax.</title>
        <authorList>
            <person name="Barrero R.A."/>
            <person name="Guerrero F.D."/>
            <person name="Moolhuijzen P."/>
            <person name="Goolsby J.A."/>
            <person name="Tidwell J."/>
            <person name="Bellgard S.E."/>
            <person name="Bellgard M.I."/>
        </authorList>
    </citation>
    <scope>NUCLEOTIDE SEQUENCE</scope>
    <source>
        <tissue evidence="1">Shoot tissue taken approximately 20 cm above the soil surface</tissue>
    </source>
</reference>
<dbReference type="EMBL" id="GBRH01183699">
    <property type="protein sequence ID" value="JAE14197.1"/>
    <property type="molecule type" value="Transcribed_RNA"/>
</dbReference>
<sequence>MSPVPPSSSTASPRYSFLEVALPSDKAHQFPLALLSP</sequence>